<comment type="caution">
    <text evidence="1">The sequence shown here is derived from an EMBL/GenBank/DDBJ whole genome shotgun (WGS) entry which is preliminary data.</text>
</comment>
<sequence>MKYKLLVLAIGLFLNQTYSQEVEKSIFNIQTGVLGFWANNELRLANHWTLHSEIGLDGSVITKEISGGEFPIFLPVISVEPRYFYNLPKRQANNKDIYHNSGNFFSLSMKWYPNWFSLSQKENTRIGDDIFIIPTWGIKRNINWNFNYELGGGVGLGIPASNKEAGAILRPVYNILLRIGYKFY</sequence>
<evidence type="ECO:0000313" key="1">
    <source>
        <dbReference type="EMBL" id="MFD0797932.1"/>
    </source>
</evidence>
<reference evidence="2" key="1">
    <citation type="journal article" date="2019" name="Int. J. Syst. Evol. Microbiol.">
        <title>The Global Catalogue of Microorganisms (GCM) 10K type strain sequencing project: providing services to taxonomists for standard genome sequencing and annotation.</title>
        <authorList>
            <consortium name="The Broad Institute Genomics Platform"/>
            <consortium name="The Broad Institute Genome Sequencing Center for Infectious Disease"/>
            <person name="Wu L."/>
            <person name="Ma J."/>
        </authorList>
    </citation>
    <scope>NUCLEOTIDE SEQUENCE [LARGE SCALE GENOMIC DNA]</scope>
    <source>
        <strain evidence="2">CCUG 61948</strain>
    </source>
</reference>
<proteinExistence type="predicted"/>
<name>A0ABW3B3N6_9FLAO</name>
<dbReference type="EMBL" id="JBHTHY010000006">
    <property type="protein sequence ID" value="MFD0797932.1"/>
    <property type="molecule type" value="Genomic_DNA"/>
</dbReference>
<evidence type="ECO:0008006" key="3">
    <source>
        <dbReference type="Google" id="ProtNLM"/>
    </source>
</evidence>
<dbReference type="Proteomes" id="UP001597012">
    <property type="component" value="Unassembled WGS sequence"/>
</dbReference>
<protein>
    <recommendedName>
        <fullName evidence="3">DUF3575 domain-containing protein</fullName>
    </recommendedName>
</protein>
<gene>
    <name evidence="1" type="ORF">ACFQZJ_10700</name>
</gene>
<dbReference type="RefSeq" id="WP_379934426.1">
    <property type="nucleotide sequence ID" value="NZ_JBHTHY010000006.1"/>
</dbReference>
<accession>A0ABW3B3N6</accession>
<evidence type="ECO:0000313" key="2">
    <source>
        <dbReference type="Proteomes" id="UP001597012"/>
    </source>
</evidence>
<organism evidence="1 2">
    <name type="scientific">Maribacter chungangensis</name>
    <dbReference type="NCBI Taxonomy" id="1069117"/>
    <lineage>
        <taxon>Bacteria</taxon>
        <taxon>Pseudomonadati</taxon>
        <taxon>Bacteroidota</taxon>
        <taxon>Flavobacteriia</taxon>
        <taxon>Flavobacteriales</taxon>
        <taxon>Flavobacteriaceae</taxon>
        <taxon>Maribacter</taxon>
    </lineage>
</organism>
<keyword evidence="2" id="KW-1185">Reference proteome</keyword>